<dbReference type="PANTHER" id="PTHR44167">
    <property type="entry name" value="OVARIAN-SPECIFIC SERINE/THREONINE-PROTEIN KINASE LOK-RELATED"/>
    <property type="match status" value="1"/>
</dbReference>
<dbReference type="InterPro" id="IPR011009">
    <property type="entry name" value="Kinase-like_dom_sf"/>
</dbReference>
<feature type="domain" description="Protein kinase" evidence="2">
    <location>
        <begin position="164"/>
        <end position="507"/>
    </location>
</feature>
<protein>
    <recommendedName>
        <fullName evidence="2">Protein kinase domain-containing protein</fullName>
    </recommendedName>
</protein>
<feature type="region of interest" description="Disordered" evidence="1">
    <location>
        <begin position="539"/>
        <end position="610"/>
    </location>
</feature>
<dbReference type="Proteomes" id="UP000566819">
    <property type="component" value="Unassembled WGS sequence"/>
</dbReference>
<feature type="compositionally biased region" description="Polar residues" evidence="1">
    <location>
        <begin position="564"/>
        <end position="596"/>
    </location>
</feature>
<proteinExistence type="predicted"/>
<comment type="caution">
    <text evidence="3">The sequence shown here is derived from an EMBL/GenBank/DDBJ whole genome shotgun (WGS) entry which is preliminary data.</text>
</comment>
<dbReference type="InterPro" id="IPR000719">
    <property type="entry name" value="Prot_kinase_dom"/>
</dbReference>
<dbReference type="SUPFAM" id="SSF56112">
    <property type="entry name" value="Protein kinase-like (PK-like)"/>
    <property type="match status" value="1"/>
</dbReference>
<keyword evidence="4" id="KW-1185">Reference proteome</keyword>
<dbReference type="GO" id="GO:0005737">
    <property type="term" value="C:cytoplasm"/>
    <property type="evidence" value="ECO:0007669"/>
    <property type="project" value="TreeGrafter"/>
</dbReference>
<accession>A0A8H4VYF6</accession>
<dbReference type="InterPro" id="IPR008271">
    <property type="entry name" value="Ser/Thr_kinase_AS"/>
</dbReference>
<evidence type="ECO:0000259" key="2">
    <source>
        <dbReference type="PROSITE" id="PS50011"/>
    </source>
</evidence>
<dbReference type="PROSITE" id="PS00108">
    <property type="entry name" value="PROTEIN_KINASE_ST"/>
    <property type="match status" value="1"/>
</dbReference>
<name>A0A8H4VYF6_9HELO</name>
<dbReference type="OrthoDB" id="5986190at2759"/>
<dbReference type="GO" id="GO:0005524">
    <property type="term" value="F:ATP binding"/>
    <property type="evidence" value="ECO:0007669"/>
    <property type="project" value="InterPro"/>
</dbReference>
<evidence type="ECO:0000313" key="4">
    <source>
        <dbReference type="Proteomes" id="UP000566819"/>
    </source>
</evidence>
<dbReference type="GO" id="GO:0005634">
    <property type="term" value="C:nucleus"/>
    <property type="evidence" value="ECO:0007669"/>
    <property type="project" value="TreeGrafter"/>
</dbReference>
<dbReference type="SMART" id="SM00220">
    <property type="entry name" value="S_TKc"/>
    <property type="match status" value="1"/>
</dbReference>
<dbReference type="Pfam" id="PF00069">
    <property type="entry name" value="Pkinase"/>
    <property type="match status" value="1"/>
</dbReference>
<dbReference type="GO" id="GO:0004674">
    <property type="term" value="F:protein serine/threonine kinase activity"/>
    <property type="evidence" value="ECO:0007669"/>
    <property type="project" value="TreeGrafter"/>
</dbReference>
<evidence type="ECO:0000313" key="3">
    <source>
        <dbReference type="EMBL" id="KAF4626892.1"/>
    </source>
</evidence>
<dbReference type="EMBL" id="JAAMPI010001065">
    <property type="protein sequence ID" value="KAF4626892.1"/>
    <property type="molecule type" value="Genomic_DNA"/>
</dbReference>
<dbReference type="PROSITE" id="PS50011">
    <property type="entry name" value="PROTEIN_KINASE_DOM"/>
    <property type="match status" value="1"/>
</dbReference>
<dbReference type="Gene3D" id="1.10.510.10">
    <property type="entry name" value="Transferase(Phosphotransferase) domain 1"/>
    <property type="match status" value="1"/>
</dbReference>
<organism evidence="3 4">
    <name type="scientific">Cudoniella acicularis</name>
    <dbReference type="NCBI Taxonomy" id="354080"/>
    <lineage>
        <taxon>Eukaryota</taxon>
        <taxon>Fungi</taxon>
        <taxon>Dikarya</taxon>
        <taxon>Ascomycota</taxon>
        <taxon>Pezizomycotina</taxon>
        <taxon>Leotiomycetes</taxon>
        <taxon>Helotiales</taxon>
        <taxon>Tricladiaceae</taxon>
        <taxon>Cudoniella</taxon>
    </lineage>
</organism>
<sequence length="733" mass="82659">MFGLLNRRENTRQRGLVIREIEDALHKALKPAQPHEEDLEFICNVDIESIWTLDRVKRLSKGLSWDKDGLHIKAQSEYRKILSILVWIHWNDWDDIKADFLDRNYRSDADLPFDTCEGILNNHPRSRQEFLRKQYVFIPIVLVQENRGQATAQPEYGKLYRLPFLKSKKIKSGAQGDVTKELVAAKHLLFTSGNNGPNLEDIWVARKRIERGDMHGPGPRDIRAEQDALNAFKECLGTHASIMLSLTTFTHGSYFNIISPLADLDLHDFLEGNYHDFDSRRLHFNPLYLIMEVTSLADALNFLHHRVRVRQKAIACAHLDFKPQNILVRWEPGYFVGHWLITDFGTSKIKGPSDTASALAPGDFLTHFSLTKPQRAPGPFQAPEVQPGEDRTVGRESDLWSLGCLLAVVLSFAIGGPRHVSSLGKARFGPGEQGNDYFYFKENGEYKLKPTLISFLNGLKNEQPQHTWIAEIVTTVYKLLVVPRAERLSASEAQKMLDRTCTDHEASLTHRCTWTRELQPVDDPGLHPVELNTWTLHQPQPRHRRQHTSQHPSADPHFRPVFQSFGSSHSSTQFGQSGASTSGGSVLHFSPTTSGPISPLESDASSSQGFDNSPNADITFAYLLVPEKSSKSVACGISTRVAFLSSSSVRIQNLNFINIWSTSRPRKPSEQATNVMVARDIQCAQRGFEWDMISLCGNFVVLRAKSTAEYKVRRPVLRSDSPSLLSSRALSKP</sequence>
<dbReference type="PANTHER" id="PTHR44167:SF24">
    <property type="entry name" value="SERINE_THREONINE-PROTEIN KINASE CHK2"/>
    <property type="match status" value="1"/>
</dbReference>
<dbReference type="AlphaFoldDB" id="A0A8H4VYF6"/>
<evidence type="ECO:0000256" key="1">
    <source>
        <dbReference type="SAM" id="MobiDB-lite"/>
    </source>
</evidence>
<dbReference type="GO" id="GO:0044773">
    <property type="term" value="P:mitotic DNA damage checkpoint signaling"/>
    <property type="evidence" value="ECO:0007669"/>
    <property type="project" value="TreeGrafter"/>
</dbReference>
<gene>
    <name evidence="3" type="ORF">G7Y89_g11265</name>
</gene>
<reference evidence="3 4" key="1">
    <citation type="submission" date="2020-03" db="EMBL/GenBank/DDBJ databases">
        <title>Draft Genome Sequence of Cudoniella acicularis.</title>
        <authorList>
            <person name="Buettner E."/>
            <person name="Kellner H."/>
        </authorList>
    </citation>
    <scope>NUCLEOTIDE SEQUENCE [LARGE SCALE GENOMIC DNA]</scope>
    <source>
        <strain evidence="3 4">DSM 108380</strain>
    </source>
</reference>